<dbReference type="OMA" id="FPRHVES"/>
<comment type="function">
    <text evidence="6">Functions as actin-binding component of the Arp2/3 complex which is involved in regulation of actin polymerization and together with an activating nucleation-promoting factor (NPF) mediates the formation of branched actin networks.</text>
</comment>
<evidence type="ECO:0000313" key="8">
    <source>
        <dbReference type="EMBL" id="KXN73433.1"/>
    </source>
</evidence>
<dbReference type="OrthoDB" id="148331at2759"/>
<dbReference type="GO" id="GO:0030041">
    <property type="term" value="P:actin filament polymerization"/>
    <property type="evidence" value="ECO:0007669"/>
    <property type="project" value="InterPro"/>
</dbReference>
<dbReference type="GO" id="GO:0006897">
    <property type="term" value="P:endocytosis"/>
    <property type="evidence" value="ECO:0007669"/>
    <property type="project" value="UniProtKB-ARBA"/>
</dbReference>
<accession>A0A137PEL0</accession>
<comment type="subcellular location">
    <subcellularLocation>
        <location evidence="1 6">Cytoplasm</location>
        <location evidence="1 6">Cytoskeleton</location>
    </subcellularLocation>
</comment>
<dbReference type="InterPro" id="IPR034666">
    <property type="entry name" value="ARPC2/4"/>
</dbReference>
<comment type="subunit">
    <text evidence="6">Component of the Arp2/3 complex.</text>
</comment>
<dbReference type="Gene3D" id="3.30.1460.20">
    <property type="match status" value="2"/>
</dbReference>
<dbReference type="GO" id="GO:0034314">
    <property type="term" value="P:Arp2/3 complex-mediated actin nucleation"/>
    <property type="evidence" value="ECO:0007669"/>
    <property type="project" value="InterPro"/>
</dbReference>
<gene>
    <name evidence="8" type="ORF">CONCODRAFT_77381</name>
</gene>
<keyword evidence="4 6" id="KW-0009">Actin-binding</keyword>
<dbReference type="FunFam" id="3.30.1460.20:FF:000009">
    <property type="entry name" value="Arp2/3 complex 34 kDa subunit"/>
    <property type="match status" value="1"/>
</dbReference>
<dbReference type="Pfam" id="PF04045">
    <property type="entry name" value="P34-Arc"/>
    <property type="match status" value="1"/>
</dbReference>
<dbReference type="GO" id="GO:0005200">
    <property type="term" value="F:structural constituent of cytoskeleton"/>
    <property type="evidence" value="ECO:0007669"/>
    <property type="project" value="TreeGrafter"/>
</dbReference>
<keyword evidence="3 6" id="KW-0963">Cytoplasm</keyword>
<name>A0A137PEL0_CONC2</name>
<sequence length="248" mass="28771">MRWSCFHQLKSYDVDSLLKSKYNDYLLDTPEQQFDVTLKFDLNNLPSDTDDLLKEIGQLKRNALAAPFVLAFKNQIAGQVNNPPMVVNYREGEAIYVHSQADRVTVIFTITFKEEMDRVFGKVFLQEFVDARRQPAIQNAPQVIYSSRDPPGELKGAEGLIEGKDIGYVTFVIEPRHYQTPENEEKTINLIQLFRDYLHYHIKCSKAYMHSRMRSRVSEFLKVLTRAKPEKGDKEKKTATGRTFRRAV</sequence>
<comment type="similarity">
    <text evidence="2 6">Belongs to the ARPC2 family.</text>
</comment>
<protein>
    <recommendedName>
        <fullName evidence="6">Arp2/3 complex 34 kDa subunit</fullName>
    </recommendedName>
</protein>
<organism evidence="8 9">
    <name type="scientific">Conidiobolus coronatus (strain ATCC 28846 / CBS 209.66 / NRRL 28638)</name>
    <name type="common">Delacroixia coronata</name>
    <dbReference type="NCBI Taxonomy" id="796925"/>
    <lineage>
        <taxon>Eukaryota</taxon>
        <taxon>Fungi</taxon>
        <taxon>Fungi incertae sedis</taxon>
        <taxon>Zoopagomycota</taxon>
        <taxon>Entomophthoromycotina</taxon>
        <taxon>Entomophthoromycetes</taxon>
        <taxon>Entomophthorales</taxon>
        <taxon>Ancylistaceae</taxon>
        <taxon>Conidiobolus</taxon>
    </lineage>
</organism>
<evidence type="ECO:0000256" key="6">
    <source>
        <dbReference type="RuleBase" id="RU364015"/>
    </source>
</evidence>
<dbReference type="EMBL" id="KQ964437">
    <property type="protein sequence ID" value="KXN73433.1"/>
    <property type="molecule type" value="Genomic_DNA"/>
</dbReference>
<dbReference type="Proteomes" id="UP000070444">
    <property type="component" value="Unassembled WGS sequence"/>
</dbReference>
<feature type="compositionally biased region" description="Basic and acidic residues" evidence="7">
    <location>
        <begin position="229"/>
        <end position="238"/>
    </location>
</feature>
<evidence type="ECO:0000256" key="4">
    <source>
        <dbReference type="ARBA" id="ARBA00023203"/>
    </source>
</evidence>
<evidence type="ECO:0000256" key="1">
    <source>
        <dbReference type="ARBA" id="ARBA00004245"/>
    </source>
</evidence>
<dbReference type="STRING" id="796925.A0A137PEL0"/>
<evidence type="ECO:0000256" key="7">
    <source>
        <dbReference type="SAM" id="MobiDB-lite"/>
    </source>
</evidence>
<evidence type="ECO:0000256" key="5">
    <source>
        <dbReference type="ARBA" id="ARBA00023212"/>
    </source>
</evidence>
<evidence type="ECO:0000313" key="9">
    <source>
        <dbReference type="Proteomes" id="UP000070444"/>
    </source>
</evidence>
<dbReference type="GO" id="GO:0051015">
    <property type="term" value="F:actin filament binding"/>
    <property type="evidence" value="ECO:0007669"/>
    <property type="project" value="TreeGrafter"/>
</dbReference>
<evidence type="ECO:0000256" key="3">
    <source>
        <dbReference type="ARBA" id="ARBA00022490"/>
    </source>
</evidence>
<dbReference type="SUPFAM" id="SSF69645">
    <property type="entry name" value="Arp2/3 complex subunits"/>
    <property type="match status" value="2"/>
</dbReference>
<dbReference type="PANTHER" id="PTHR12058">
    <property type="entry name" value="ARP2/3 COMPLEX 34 KDA SUBUNIT"/>
    <property type="match status" value="1"/>
</dbReference>
<proteinExistence type="inferred from homology"/>
<dbReference type="AlphaFoldDB" id="A0A137PEL0"/>
<keyword evidence="5 6" id="KW-0206">Cytoskeleton</keyword>
<dbReference type="InterPro" id="IPR007188">
    <property type="entry name" value="ARPC2"/>
</dbReference>
<reference evidence="8 9" key="1">
    <citation type="journal article" date="2015" name="Genome Biol. Evol.">
        <title>Phylogenomic analyses indicate that early fungi evolved digesting cell walls of algal ancestors of land plants.</title>
        <authorList>
            <person name="Chang Y."/>
            <person name="Wang S."/>
            <person name="Sekimoto S."/>
            <person name="Aerts A.L."/>
            <person name="Choi C."/>
            <person name="Clum A."/>
            <person name="LaButti K.M."/>
            <person name="Lindquist E.A."/>
            <person name="Yee Ngan C."/>
            <person name="Ohm R.A."/>
            <person name="Salamov A.A."/>
            <person name="Grigoriev I.V."/>
            <person name="Spatafora J.W."/>
            <person name="Berbee M.L."/>
        </authorList>
    </citation>
    <scope>NUCLEOTIDE SEQUENCE [LARGE SCALE GENOMIC DNA]</scope>
    <source>
        <strain evidence="8 9">NRRL 28638</strain>
    </source>
</reference>
<dbReference type="PANTHER" id="PTHR12058:SF0">
    <property type="entry name" value="ACTIN-RELATED PROTEIN 2_3 COMPLEX SUBUNIT 2"/>
    <property type="match status" value="1"/>
</dbReference>
<feature type="region of interest" description="Disordered" evidence="7">
    <location>
        <begin position="229"/>
        <end position="248"/>
    </location>
</feature>
<evidence type="ECO:0000256" key="2">
    <source>
        <dbReference type="ARBA" id="ARBA00007192"/>
    </source>
</evidence>
<dbReference type="GO" id="GO:0005885">
    <property type="term" value="C:Arp2/3 protein complex"/>
    <property type="evidence" value="ECO:0007669"/>
    <property type="project" value="InterPro"/>
</dbReference>
<keyword evidence="9" id="KW-1185">Reference proteome</keyword>